<evidence type="ECO:0000313" key="4">
    <source>
        <dbReference type="Proteomes" id="UP001162030"/>
    </source>
</evidence>
<dbReference type="Proteomes" id="UP001162030">
    <property type="component" value="Chromosome"/>
</dbReference>
<name>A0ABM9I8I3_9GAMM</name>
<gene>
    <name evidence="3" type="ORF">MSZNOR_4610</name>
</gene>
<evidence type="ECO:0008006" key="5">
    <source>
        <dbReference type="Google" id="ProtNLM"/>
    </source>
</evidence>
<feature type="chain" id="PRO_5045822233" description="Secreted protein" evidence="2">
    <location>
        <begin position="24"/>
        <end position="264"/>
    </location>
</feature>
<feature type="signal peptide" evidence="2">
    <location>
        <begin position="1"/>
        <end position="23"/>
    </location>
</feature>
<evidence type="ECO:0000256" key="1">
    <source>
        <dbReference type="SAM" id="MobiDB-lite"/>
    </source>
</evidence>
<protein>
    <recommendedName>
        <fullName evidence="5">Secreted protein</fullName>
    </recommendedName>
</protein>
<keyword evidence="4" id="KW-1185">Reference proteome</keyword>
<organism evidence="3 4">
    <name type="scientific">Methylocaldum szegediense</name>
    <dbReference type="NCBI Taxonomy" id="73780"/>
    <lineage>
        <taxon>Bacteria</taxon>
        <taxon>Pseudomonadati</taxon>
        <taxon>Pseudomonadota</taxon>
        <taxon>Gammaproteobacteria</taxon>
        <taxon>Methylococcales</taxon>
        <taxon>Methylococcaceae</taxon>
        <taxon>Methylocaldum</taxon>
    </lineage>
</organism>
<evidence type="ECO:0000256" key="2">
    <source>
        <dbReference type="SAM" id="SignalP"/>
    </source>
</evidence>
<feature type="region of interest" description="Disordered" evidence="1">
    <location>
        <begin position="220"/>
        <end position="264"/>
    </location>
</feature>
<reference evidence="3 4" key="1">
    <citation type="submission" date="2023-03" db="EMBL/GenBank/DDBJ databases">
        <authorList>
            <person name="Pearce D."/>
        </authorList>
    </citation>
    <scope>NUCLEOTIDE SEQUENCE [LARGE SCALE GENOMIC DNA]</scope>
    <source>
        <strain evidence="3">Msz</strain>
    </source>
</reference>
<accession>A0ABM9I8I3</accession>
<proteinExistence type="predicted"/>
<keyword evidence="2" id="KW-0732">Signal</keyword>
<sequence>MRLNKSVSASIILLFLLPSASSALVVDIQGTRLVPRASTEMCVDISGDYRGVRIEADRPGQIPRICYNSARQNSVSIANATFVAKPPLKEVVIKFEHEFPPGINGKIMARAKLQGFFATGSGVGVPTGDKLKLEAFFSQGGSDDAIAAPLEFVVGDQIDSAVLDYSVKKQYLAAGPRTLKGILKIEFTGPEHKLALPERCVISLDTGSTLEDKLDTLETLDEGDEPVEPLEPGQSEVETSPAVPSEFEIERPDLPALEPRATPR</sequence>
<dbReference type="EMBL" id="OX458333">
    <property type="protein sequence ID" value="CAI8958603.1"/>
    <property type="molecule type" value="Genomic_DNA"/>
</dbReference>
<evidence type="ECO:0000313" key="3">
    <source>
        <dbReference type="EMBL" id="CAI8958603.1"/>
    </source>
</evidence>